<feature type="domain" description="Sarcoglycan alpha/epsilon second" evidence="5">
    <location>
        <begin position="144"/>
        <end position="268"/>
    </location>
</feature>
<keyword evidence="7" id="KW-1185">Reference proteome</keyword>
<dbReference type="InterPro" id="IPR008908">
    <property type="entry name" value="Sarcoglycan_alpha/epsilon"/>
</dbReference>
<proteinExistence type="predicted"/>
<feature type="transmembrane region" description="Helical" evidence="2">
    <location>
        <begin position="318"/>
        <end position="342"/>
    </location>
</feature>
<keyword evidence="3" id="KW-0732">Signal</keyword>
<dbReference type="InterPro" id="IPR048347">
    <property type="entry name" value="Sarcoglycan_C"/>
</dbReference>
<evidence type="ECO:0000313" key="7">
    <source>
        <dbReference type="Proteomes" id="UP001159363"/>
    </source>
</evidence>
<dbReference type="SUPFAM" id="SSF49313">
    <property type="entry name" value="Cadherin-like"/>
    <property type="match status" value="1"/>
</dbReference>
<dbReference type="EMBL" id="JARBHB010000007">
    <property type="protein sequence ID" value="KAJ8879221.1"/>
    <property type="molecule type" value="Genomic_DNA"/>
</dbReference>
<evidence type="ECO:0000259" key="5">
    <source>
        <dbReference type="Pfam" id="PF20989"/>
    </source>
</evidence>
<dbReference type="Proteomes" id="UP001159363">
    <property type="component" value="Chromosome 6"/>
</dbReference>
<feature type="region of interest" description="Disordered" evidence="1">
    <location>
        <begin position="274"/>
        <end position="304"/>
    </location>
</feature>
<organism evidence="6 7">
    <name type="scientific">Dryococelus australis</name>
    <dbReference type="NCBI Taxonomy" id="614101"/>
    <lineage>
        <taxon>Eukaryota</taxon>
        <taxon>Metazoa</taxon>
        <taxon>Ecdysozoa</taxon>
        <taxon>Arthropoda</taxon>
        <taxon>Hexapoda</taxon>
        <taxon>Insecta</taxon>
        <taxon>Pterygota</taxon>
        <taxon>Neoptera</taxon>
        <taxon>Polyneoptera</taxon>
        <taxon>Phasmatodea</taxon>
        <taxon>Verophasmatodea</taxon>
        <taxon>Anareolatae</taxon>
        <taxon>Phasmatidae</taxon>
        <taxon>Eurycanthinae</taxon>
        <taxon>Dryococelus</taxon>
    </lineage>
</organism>
<accession>A0ABQ9H4K8</accession>
<evidence type="ECO:0000256" key="1">
    <source>
        <dbReference type="SAM" id="MobiDB-lite"/>
    </source>
</evidence>
<evidence type="ECO:0000256" key="3">
    <source>
        <dbReference type="SAM" id="SignalP"/>
    </source>
</evidence>
<sequence>MCIIFLIVIILHVHVSVSENVHMTKVFILPIEPEIFNWTEKAWIEKMVAYIANCLFNARVSSHAATMLIGNDQYSYLPSLHNAPELPSWMQYTYSKRHHIGLLYGVPPMNHGDVVLEIVGLDHKSYETRQRVIHINVHKKEDPAKYEVQLKIHNLNVEDMFDSHRLDRLLNVFRKKLWTESDEDLYVTFLASAVQLGGRLPLRPSEEEGIVMRIGSTAPFSSLLIELQEEVRPLWKRGSCPRDFKRTTVEWLFRDAGLALDWCAFRLIEGSSSSGLTHSSHQESGFPRGQGLPRLAEDDRWSRPAKTQLPRRSYVGEFVFTIAVPMLVMVLLVLLLSFILCFHHEGIDWEAQLVPISSVSYLRHRSSRVSPNCVTFMLCNVKNILQKTTEISVVADQRSYLTGNLATVPGVTAHPSSGMRNNCILE</sequence>
<comment type="caution">
    <text evidence="6">The sequence shown here is derived from an EMBL/GenBank/DDBJ whole genome shotgun (WGS) entry which is preliminary data.</text>
</comment>
<dbReference type="Pfam" id="PF20989">
    <property type="entry name" value="Sarcoglycan_2_C"/>
    <property type="match status" value="1"/>
</dbReference>
<evidence type="ECO:0000313" key="6">
    <source>
        <dbReference type="EMBL" id="KAJ8879221.1"/>
    </source>
</evidence>
<evidence type="ECO:0000259" key="4">
    <source>
        <dbReference type="Pfam" id="PF05510"/>
    </source>
</evidence>
<protein>
    <recommendedName>
        <fullName evidence="8">Epsilon-sarcoglycan</fullName>
    </recommendedName>
</protein>
<feature type="compositionally biased region" description="Low complexity" evidence="1">
    <location>
        <begin position="274"/>
        <end position="284"/>
    </location>
</feature>
<dbReference type="PANTHER" id="PTHR10132">
    <property type="entry name" value="ALPHA-/EPSILON-SARCOGLYCAN FAMILY MEMBER"/>
    <property type="match status" value="1"/>
</dbReference>
<keyword evidence="2" id="KW-1133">Transmembrane helix</keyword>
<feature type="signal peptide" evidence="3">
    <location>
        <begin position="1"/>
        <end position="18"/>
    </location>
</feature>
<evidence type="ECO:0000256" key="2">
    <source>
        <dbReference type="SAM" id="Phobius"/>
    </source>
</evidence>
<evidence type="ECO:0008006" key="8">
    <source>
        <dbReference type="Google" id="ProtNLM"/>
    </source>
</evidence>
<feature type="domain" description="Sarcoglycan alpha/epsilon N-terminal" evidence="4">
    <location>
        <begin position="21"/>
        <end position="136"/>
    </location>
</feature>
<dbReference type="InterPro" id="IPR015919">
    <property type="entry name" value="Cadherin-like_sf"/>
</dbReference>
<keyword evidence="2" id="KW-0812">Transmembrane</keyword>
<name>A0ABQ9H4K8_9NEOP</name>
<dbReference type="InterPro" id="IPR048346">
    <property type="entry name" value="Sarcoglycan_N"/>
</dbReference>
<keyword evidence="2" id="KW-0472">Membrane</keyword>
<gene>
    <name evidence="6" type="ORF">PR048_019827</name>
</gene>
<feature type="chain" id="PRO_5046300912" description="Epsilon-sarcoglycan" evidence="3">
    <location>
        <begin position="19"/>
        <end position="426"/>
    </location>
</feature>
<dbReference type="Pfam" id="PF05510">
    <property type="entry name" value="Sarcoglycan_2"/>
    <property type="match status" value="1"/>
</dbReference>
<dbReference type="PANTHER" id="PTHR10132:SF14">
    <property type="entry name" value="SARCOGLYCAN ALPHA, ISOFORM C"/>
    <property type="match status" value="1"/>
</dbReference>
<reference evidence="6 7" key="1">
    <citation type="submission" date="2023-02" db="EMBL/GenBank/DDBJ databases">
        <title>LHISI_Scaffold_Assembly.</title>
        <authorList>
            <person name="Stuart O.P."/>
            <person name="Cleave R."/>
            <person name="Magrath M.J.L."/>
            <person name="Mikheyev A.S."/>
        </authorList>
    </citation>
    <scope>NUCLEOTIDE SEQUENCE [LARGE SCALE GENOMIC DNA]</scope>
    <source>
        <strain evidence="6">Daus_M_001</strain>
        <tissue evidence="6">Leg muscle</tissue>
    </source>
</reference>